<protein>
    <submittedName>
        <fullName evidence="6">ZPR1 zinc finger domain-containing protein</fullName>
    </submittedName>
</protein>
<dbReference type="InterPro" id="IPR004457">
    <property type="entry name" value="Znf_ZPR1"/>
</dbReference>
<dbReference type="PANTHER" id="PTHR10876">
    <property type="entry name" value="ZINC FINGER PROTEIN ZPR1"/>
    <property type="match status" value="1"/>
</dbReference>
<keyword evidence="4" id="KW-0862">Zinc</keyword>
<evidence type="ECO:0000313" key="7">
    <source>
        <dbReference type="Proteomes" id="UP000570823"/>
    </source>
</evidence>
<proteinExistence type="inferred from homology"/>
<dbReference type="Gene3D" id="2.20.25.420">
    <property type="entry name" value="ZPR1, zinc finger domain"/>
    <property type="match status" value="1"/>
</dbReference>
<gene>
    <name evidence="6" type="ORF">HWN36_07775</name>
</gene>
<evidence type="ECO:0000256" key="2">
    <source>
        <dbReference type="ARBA" id="ARBA00022723"/>
    </source>
</evidence>
<dbReference type="NCBIfam" id="TIGR00310">
    <property type="entry name" value="ZPR1_znf"/>
    <property type="match status" value="1"/>
</dbReference>
<dbReference type="NCBIfam" id="TIGR00340">
    <property type="entry name" value="zpr1_rel"/>
    <property type="match status" value="1"/>
</dbReference>
<dbReference type="AlphaFoldDB" id="A0A7K4HPJ6"/>
<dbReference type="Gene3D" id="2.60.120.1040">
    <property type="entry name" value="ZPR1, A/B domain"/>
    <property type="match status" value="1"/>
</dbReference>
<evidence type="ECO:0000256" key="4">
    <source>
        <dbReference type="ARBA" id="ARBA00022833"/>
    </source>
</evidence>
<dbReference type="RefSeq" id="WP_176788822.1">
    <property type="nucleotide sequence ID" value="NZ_JABXWR010000001.1"/>
</dbReference>
<evidence type="ECO:0000256" key="3">
    <source>
        <dbReference type="ARBA" id="ARBA00022771"/>
    </source>
</evidence>
<dbReference type="SMART" id="SM00709">
    <property type="entry name" value="Zpr1"/>
    <property type="match status" value="1"/>
</dbReference>
<dbReference type="EMBL" id="JABXWR010000001">
    <property type="protein sequence ID" value="NVO67205.1"/>
    <property type="molecule type" value="Genomic_DNA"/>
</dbReference>
<accession>A0A7K4HPJ6</accession>
<keyword evidence="3" id="KW-0863">Zinc-finger</keyword>
<keyword evidence="7" id="KW-1185">Reference proteome</keyword>
<dbReference type="Proteomes" id="UP000570823">
    <property type="component" value="Unassembled WGS sequence"/>
</dbReference>
<comment type="caution">
    <text evidence="6">The sequence shown here is derived from an EMBL/GenBank/DDBJ whole genome shotgun (WGS) entry which is preliminary data.</text>
</comment>
<evidence type="ECO:0000259" key="5">
    <source>
        <dbReference type="SMART" id="SM00709"/>
    </source>
</evidence>
<dbReference type="InterPro" id="IPR042451">
    <property type="entry name" value="ZPR1_A/B_dom"/>
</dbReference>
<dbReference type="Pfam" id="PF22794">
    <property type="entry name" value="jr-ZPR1"/>
    <property type="match status" value="1"/>
</dbReference>
<dbReference type="Pfam" id="PF03367">
    <property type="entry name" value="Zn_ribbon_ZPR1"/>
    <property type="match status" value="1"/>
</dbReference>
<dbReference type="PANTHER" id="PTHR10876:SF0">
    <property type="entry name" value="ZINC FINGER PROTEIN ZPR1"/>
    <property type="match status" value="1"/>
</dbReference>
<dbReference type="InterPro" id="IPR042452">
    <property type="entry name" value="ZPR1_Znf1/2"/>
</dbReference>
<dbReference type="InterPro" id="IPR056180">
    <property type="entry name" value="ZPR1_jr_dom"/>
</dbReference>
<keyword evidence="2" id="KW-0479">Metal-binding</keyword>
<reference evidence="6 7" key="1">
    <citation type="submission" date="2020-06" db="EMBL/GenBank/DDBJ databases">
        <title>Methanofollis fontis sp. nov., a methanogen isolated from marine sediments near a cold seep at Four-Way Closure Ridge offshore southwestern Taiwan.</title>
        <authorList>
            <person name="Chen S.-C."/>
            <person name="Teng N.-H."/>
            <person name="Lin Y.-S."/>
            <person name="Lai M.-C."/>
            <person name="Chen H.-H."/>
            <person name="Wang C.-C."/>
        </authorList>
    </citation>
    <scope>NUCLEOTIDE SEQUENCE [LARGE SCALE GENOMIC DNA]</scope>
    <source>
        <strain evidence="6 7">DSM 2702</strain>
    </source>
</reference>
<evidence type="ECO:0000256" key="1">
    <source>
        <dbReference type="ARBA" id="ARBA00008354"/>
    </source>
</evidence>
<comment type="similarity">
    <text evidence="1">Belongs to the ZPR1 family.</text>
</comment>
<sequence length="170" mass="18637">MRNVLRAPCPVCKKEIEYIYQTETIPYFSEILIESAVCPCGWRMADAFILREGQPARCEYAVTCEDDLCVRVVRGSSGTVTVPELGIVIRPGPAAEGYITNIEGVLDRIEDVLDTALRTSEGEERDRALALKEQIALVRKGQAQITLIIEDPSGNSAIIKNPGDAAAEKK</sequence>
<dbReference type="InterPro" id="IPR040141">
    <property type="entry name" value="ZPR1"/>
</dbReference>
<dbReference type="InterPro" id="IPR004470">
    <property type="entry name" value="ZPR1-like_arc"/>
</dbReference>
<organism evidence="6 7">
    <name type="scientific">Methanofollis tationis</name>
    <dbReference type="NCBI Taxonomy" id="81417"/>
    <lineage>
        <taxon>Archaea</taxon>
        <taxon>Methanobacteriati</taxon>
        <taxon>Methanobacteriota</taxon>
        <taxon>Stenosarchaea group</taxon>
        <taxon>Methanomicrobia</taxon>
        <taxon>Methanomicrobiales</taxon>
        <taxon>Methanomicrobiaceae</taxon>
        <taxon>Methanofollis</taxon>
    </lineage>
</organism>
<evidence type="ECO:0000313" key="6">
    <source>
        <dbReference type="EMBL" id="NVO67205.1"/>
    </source>
</evidence>
<name>A0A7K4HPJ6_9EURY</name>
<feature type="domain" description="Zinc finger ZPR1-type" evidence="5">
    <location>
        <begin position="7"/>
        <end position="160"/>
    </location>
</feature>
<dbReference type="GO" id="GO:0008270">
    <property type="term" value="F:zinc ion binding"/>
    <property type="evidence" value="ECO:0007669"/>
    <property type="project" value="UniProtKB-KW"/>
</dbReference>